<evidence type="ECO:0000313" key="3">
    <source>
        <dbReference type="Proteomes" id="UP000011529"/>
    </source>
</evidence>
<sequence length="248" mass="27014">MSNQPNADVDSIPYATVVAPAPAKAKRSWLSIIVAVVVLGPIVTMVGIVVLLACVAAIGSSAQDEFQASTGIEHSAEVSTVSYQPLVQASAEGPTITYQGEPFVLKYVGSSDESGELNEYIAVGETQENWTKMIAVRRQPIAIEPIDAARGVVEYLQEQDADTPFTIWPSDDGESCGVDFAVVDAEVAELNVFLYHRSTDGENMVCYQYAERAYGDDRLSFVEGLEHRVHDVSKQVFQFDFPELIESN</sequence>
<keyword evidence="1" id="KW-0812">Transmembrane</keyword>
<keyword evidence="3" id="KW-1185">Reference proteome</keyword>
<dbReference type="Proteomes" id="UP000011529">
    <property type="component" value="Unassembled WGS sequence"/>
</dbReference>
<feature type="transmembrane region" description="Helical" evidence="1">
    <location>
        <begin position="29"/>
        <end position="58"/>
    </location>
</feature>
<accession>M2B682</accession>
<dbReference type="PATRIC" id="fig|1263867.3.peg.1668"/>
<name>M2B682_9BACT</name>
<reference evidence="2" key="1">
    <citation type="submission" date="2012-11" db="EMBL/GenBank/DDBJ databases">
        <title>Permanent draft genomes of Rhodopirellula europaea strain SH398 and 6C.</title>
        <authorList>
            <person name="Richter M."/>
            <person name="Richter-Heitmann T."/>
            <person name="Frank C."/>
            <person name="Harder J."/>
            <person name="Glockner F.O."/>
        </authorList>
    </citation>
    <scope>NUCLEOTIDE SEQUENCE</scope>
    <source>
        <strain evidence="2">6C</strain>
    </source>
</reference>
<reference evidence="2" key="2">
    <citation type="journal article" date="2013" name="Mar. Genomics">
        <title>Expression of sulfatases in Rhodopirellula baltica and the diversity of sulfatases in the genus Rhodopirellula.</title>
        <authorList>
            <person name="Wegner C.E."/>
            <person name="Richter-Heitmann T."/>
            <person name="Klindworth A."/>
            <person name="Klockow C."/>
            <person name="Richter M."/>
            <person name="Achstetter T."/>
            <person name="Glockner F.O."/>
            <person name="Harder J."/>
        </authorList>
    </citation>
    <scope>NUCLEOTIDE SEQUENCE [LARGE SCALE GENOMIC DNA]</scope>
    <source>
        <strain evidence="2">6C</strain>
    </source>
</reference>
<gene>
    <name evidence="2" type="ORF">RE6C_01576</name>
</gene>
<organism evidence="2 3">
    <name type="scientific">Rhodopirellula europaea 6C</name>
    <dbReference type="NCBI Taxonomy" id="1263867"/>
    <lineage>
        <taxon>Bacteria</taxon>
        <taxon>Pseudomonadati</taxon>
        <taxon>Planctomycetota</taxon>
        <taxon>Planctomycetia</taxon>
        <taxon>Pirellulales</taxon>
        <taxon>Pirellulaceae</taxon>
        <taxon>Rhodopirellula</taxon>
    </lineage>
</organism>
<comment type="caution">
    <text evidence="2">The sequence shown here is derived from an EMBL/GenBank/DDBJ whole genome shotgun (WGS) entry which is preliminary data.</text>
</comment>
<evidence type="ECO:0000313" key="2">
    <source>
        <dbReference type="EMBL" id="EMB17714.1"/>
    </source>
</evidence>
<keyword evidence="1" id="KW-1133">Transmembrane helix</keyword>
<keyword evidence="1" id="KW-0472">Membrane</keyword>
<evidence type="ECO:0000256" key="1">
    <source>
        <dbReference type="SAM" id="Phobius"/>
    </source>
</evidence>
<proteinExistence type="predicted"/>
<dbReference type="EMBL" id="ANMO01000090">
    <property type="protein sequence ID" value="EMB17714.1"/>
    <property type="molecule type" value="Genomic_DNA"/>
</dbReference>
<dbReference type="RefSeq" id="WP_008655317.1">
    <property type="nucleotide sequence ID" value="NZ_ANMO01000090.1"/>
</dbReference>
<dbReference type="AlphaFoldDB" id="M2B682"/>
<protein>
    <submittedName>
        <fullName evidence="2">Signal peptide protein</fullName>
    </submittedName>
</protein>